<dbReference type="EMBL" id="JARIHO010000061">
    <property type="protein sequence ID" value="KAJ7315479.1"/>
    <property type="molecule type" value="Genomic_DNA"/>
</dbReference>
<evidence type="ECO:0000313" key="4">
    <source>
        <dbReference type="Proteomes" id="UP001218218"/>
    </source>
</evidence>
<sequence>MAGSCWAVRMLRTAVSIFSAVSLALILPYPFRSLSILLIRLHPPVYLSSSLPRSMLNADIPTPADAAPSTAKARYVVETLLIPTQHAPRNAYRTRPSCVMGPSDTPGMVHKHPARRPPPLLGVLGGSPTMSSGTSISASSLSFFVFVVFRLLAYARELPPHGRSEIPPVSFISSLTHAPVSLGIFGSPTRDFKTLRQACFFIPIQTSPYTPTSAGAVHVRMRDALRDSA</sequence>
<evidence type="ECO:0000256" key="1">
    <source>
        <dbReference type="SAM" id="MobiDB-lite"/>
    </source>
</evidence>
<dbReference type="AlphaFoldDB" id="A0AAD6ZCH4"/>
<comment type="caution">
    <text evidence="3">The sequence shown here is derived from an EMBL/GenBank/DDBJ whole genome shotgun (WGS) entry which is preliminary data.</text>
</comment>
<gene>
    <name evidence="3" type="ORF">DFH08DRAFT_1086814</name>
</gene>
<keyword evidence="2" id="KW-0472">Membrane</keyword>
<proteinExistence type="predicted"/>
<organism evidence="3 4">
    <name type="scientific">Mycena albidolilacea</name>
    <dbReference type="NCBI Taxonomy" id="1033008"/>
    <lineage>
        <taxon>Eukaryota</taxon>
        <taxon>Fungi</taxon>
        <taxon>Dikarya</taxon>
        <taxon>Basidiomycota</taxon>
        <taxon>Agaricomycotina</taxon>
        <taxon>Agaricomycetes</taxon>
        <taxon>Agaricomycetidae</taxon>
        <taxon>Agaricales</taxon>
        <taxon>Marasmiineae</taxon>
        <taxon>Mycenaceae</taxon>
        <taxon>Mycena</taxon>
    </lineage>
</organism>
<keyword evidence="4" id="KW-1185">Reference proteome</keyword>
<keyword evidence="2" id="KW-1133">Transmembrane helix</keyword>
<name>A0AAD6ZCH4_9AGAR</name>
<reference evidence="3" key="1">
    <citation type="submission" date="2023-03" db="EMBL/GenBank/DDBJ databases">
        <title>Massive genome expansion in bonnet fungi (Mycena s.s.) driven by repeated elements and novel gene families across ecological guilds.</title>
        <authorList>
            <consortium name="Lawrence Berkeley National Laboratory"/>
            <person name="Harder C.B."/>
            <person name="Miyauchi S."/>
            <person name="Viragh M."/>
            <person name="Kuo A."/>
            <person name="Thoen E."/>
            <person name="Andreopoulos B."/>
            <person name="Lu D."/>
            <person name="Skrede I."/>
            <person name="Drula E."/>
            <person name="Henrissat B."/>
            <person name="Morin E."/>
            <person name="Kohler A."/>
            <person name="Barry K."/>
            <person name="LaButti K."/>
            <person name="Morin E."/>
            <person name="Salamov A."/>
            <person name="Lipzen A."/>
            <person name="Mereny Z."/>
            <person name="Hegedus B."/>
            <person name="Baldrian P."/>
            <person name="Stursova M."/>
            <person name="Weitz H."/>
            <person name="Taylor A."/>
            <person name="Grigoriev I.V."/>
            <person name="Nagy L.G."/>
            <person name="Martin F."/>
            <person name="Kauserud H."/>
        </authorList>
    </citation>
    <scope>NUCLEOTIDE SEQUENCE</scope>
    <source>
        <strain evidence="3">CBHHK002</strain>
    </source>
</reference>
<evidence type="ECO:0000256" key="2">
    <source>
        <dbReference type="SAM" id="Phobius"/>
    </source>
</evidence>
<evidence type="ECO:0000313" key="3">
    <source>
        <dbReference type="EMBL" id="KAJ7315479.1"/>
    </source>
</evidence>
<keyword evidence="2" id="KW-0812">Transmembrane</keyword>
<feature type="transmembrane region" description="Helical" evidence="2">
    <location>
        <begin position="12"/>
        <end position="31"/>
    </location>
</feature>
<protein>
    <submittedName>
        <fullName evidence="3">Uncharacterized protein</fullName>
    </submittedName>
</protein>
<accession>A0AAD6ZCH4</accession>
<dbReference type="Proteomes" id="UP001218218">
    <property type="component" value="Unassembled WGS sequence"/>
</dbReference>
<feature type="region of interest" description="Disordered" evidence="1">
    <location>
        <begin position="92"/>
        <end position="111"/>
    </location>
</feature>